<comment type="caution">
    <text evidence="2">The sequence shown here is derived from an EMBL/GenBank/DDBJ whole genome shotgun (WGS) entry which is preliminary data.</text>
</comment>
<keyword evidence="4" id="KW-1185">Reference proteome</keyword>
<organism evidence="2 3">
    <name type="scientific">Acinetobacter sichuanensis</name>
    <dbReference type="NCBI Taxonomy" id="2136183"/>
    <lineage>
        <taxon>Bacteria</taxon>
        <taxon>Pseudomonadati</taxon>
        <taxon>Pseudomonadota</taxon>
        <taxon>Gammaproteobacteria</taxon>
        <taxon>Moraxellales</taxon>
        <taxon>Moraxellaceae</taxon>
        <taxon>Acinetobacter</taxon>
    </lineage>
</organism>
<dbReference type="OrthoDB" id="6698785at2"/>
<protein>
    <submittedName>
        <fullName evidence="2">Uncharacterized protein</fullName>
    </submittedName>
</protein>
<gene>
    <name evidence="1" type="ORF">ACFODO_15280</name>
    <name evidence="2" type="ORF">C9E89_000790</name>
</gene>
<reference evidence="4" key="3">
    <citation type="journal article" date="2019" name="Int. J. Syst. Evol. Microbiol.">
        <title>The Global Catalogue of Microorganisms (GCM) 10K type strain sequencing project: providing services to taxonomists for standard genome sequencing and annotation.</title>
        <authorList>
            <consortium name="The Broad Institute Genomics Platform"/>
            <consortium name="The Broad Institute Genome Sequencing Center for Infectious Disease"/>
            <person name="Wu L."/>
            <person name="Ma J."/>
        </authorList>
    </citation>
    <scope>NUCLEOTIDE SEQUENCE [LARGE SCALE GENOMIC DNA]</scope>
    <source>
        <strain evidence="4">KCTC 62575</strain>
    </source>
</reference>
<accession>A0A371YVH7</accession>
<dbReference type="Proteomes" id="UP001595455">
    <property type="component" value="Unassembled WGS sequence"/>
</dbReference>
<name>A0A371YVH7_9GAMM</name>
<dbReference type="EMBL" id="JBHRSF010000071">
    <property type="protein sequence ID" value="MFC2996600.1"/>
    <property type="molecule type" value="Genomic_DNA"/>
</dbReference>
<dbReference type="Proteomes" id="UP000240957">
    <property type="component" value="Unassembled WGS sequence"/>
</dbReference>
<proteinExistence type="predicted"/>
<dbReference type="RefSeq" id="WP_107006535.1">
    <property type="nucleotide sequence ID" value="NZ_JAVIDQ010000001.1"/>
</dbReference>
<evidence type="ECO:0000313" key="4">
    <source>
        <dbReference type="Proteomes" id="UP001595455"/>
    </source>
</evidence>
<reference evidence="2 3" key="2">
    <citation type="submission" date="2018-08" db="EMBL/GenBank/DDBJ databases">
        <title>The draft genome of Acinetobacter sichuanensis strain WCHAc060041.</title>
        <authorList>
            <person name="Qin J."/>
            <person name="Feng Y."/>
            <person name="Zong Z."/>
        </authorList>
    </citation>
    <scope>NUCLEOTIDE SEQUENCE [LARGE SCALE GENOMIC DNA]</scope>
    <source>
        <strain evidence="2 3">WCHAc060041</strain>
    </source>
</reference>
<reference evidence="1" key="4">
    <citation type="submission" date="2024-09" db="EMBL/GenBank/DDBJ databases">
        <authorList>
            <person name="Sun Q."/>
            <person name="Mori K."/>
        </authorList>
    </citation>
    <scope>NUCLEOTIDE SEQUENCE</scope>
    <source>
        <strain evidence="1">KCTC 62575</strain>
    </source>
</reference>
<evidence type="ECO:0000313" key="3">
    <source>
        <dbReference type="Proteomes" id="UP000240957"/>
    </source>
</evidence>
<evidence type="ECO:0000313" key="2">
    <source>
        <dbReference type="EMBL" id="RFC85490.1"/>
    </source>
</evidence>
<dbReference type="EMBL" id="PYIX02000001">
    <property type="protein sequence ID" value="RFC85490.1"/>
    <property type="molecule type" value="Genomic_DNA"/>
</dbReference>
<evidence type="ECO:0000313" key="1">
    <source>
        <dbReference type="EMBL" id="MFC2996600.1"/>
    </source>
</evidence>
<dbReference type="AlphaFoldDB" id="A0A371YVH7"/>
<sequence length="124" mass="14471">MIPELEQKYQQLTEAQKEIFRGYGLRQVKHFVELSLPKIEATLPQQGKVLGINAEGKVQAMNTETQQVYLWISDQQWQAAKTKSSHVDLKEDFLAVWEIFDLQHQDLISLSHIHRDFLENNPIN</sequence>
<reference evidence="1" key="1">
    <citation type="journal article" date="2014" name="Int. J. Syst. Evol. Microbiol.">
        <title>Complete genome of a new Firmicutes species belonging to the dominant human colonic microbiota ('Ruminococcus bicirculans') reveals two chromosomes and a selective capacity to utilize plant glucans.</title>
        <authorList>
            <consortium name="NISC Comparative Sequencing Program"/>
            <person name="Wegmann U."/>
            <person name="Louis P."/>
            <person name="Goesmann A."/>
            <person name="Henrissat B."/>
            <person name="Duncan S.H."/>
            <person name="Flint H.J."/>
        </authorList>
    </citation>
    <scope>NUCLEOTIDE SEQUENCE</scope>
    <source>
        <strain evidence="1">KCTC 62575</strain>
    </source>
</reference>